<organism evidence="2 3">
    <name type="scientific">Solea senegalensis</name>
    <name type="common">Senegalese sole</name>
    <dbReference type="NCBI Taxonomy" id="28829"/>
    <lineage>
        <taxon>Eukaryota</taxon>
        <taxon>Metazoa</taxon>
        <taxon>Chordata</taxon>
        <taxon>Craniata</taxon>
        <taxon>Vertebrata</taxon>
        <taxon>Euteleostomi</taxon>
        <taxon>Actinopterygii</taxon>
        <taxon>Neopterygii</taxon>
        <taxon>Teleostei</taxon>
        <taxon>Neoteleostei</taxon>
        <taxon>Acanthomorphata</taxon>
        <taxon>Carangaria</taxon>
        <taxon>Pleuronectiformes</taxon>
        <taxon>Pleuronectoidei</taxon>
        <taxon>Soleidae</taxon>
        <taxon>Solea</taxon>
    </lineage>
</organism>
<comment type="caution">
    <text evidence="2">The sequence shown here is derived from an EMBL/GenBank/DDBJ whole genome shotgun (WGS) entry which is preliminary data.</text>
</comment>
<keyword evidence="3" id="KW-1185">Reference proteome</keyword>
<proteinExistence type="predicted"/>
<feature type="domain" description="Bulb-type lectin" evidence="1">
    <location>
        <begin position="29"/>
        <end position="138"/>
    </location>
</feature>
<reference evidence="2 3" key="1">
    <citation type="journal article" date="2021" name="Sci. Rep.">
        <title>Chromosome anchoring in Senegalese sole (Solea senegalensis) reveals sex-associated markers and genome rearrangements in flatfish.</title>
        <authorList>
            <person name="Guerrero-Cozar I."/>
            <person name="Gomez-Garrido J."/>
            <person name="Berbel C."/>
            <person name="Martinez-Blanch J.F."/>
            <person name="Alioto T."/>
            <person name="Claros M.G."/>
            <person name="Gagnaire P.A."/>
            <person name="Manchado M."/>
        </authorList>
    </citation>
    <scope>NUCLEOTIDE SEQUENCE [LARGE SCALE GENOMIC DNA]</scope>
    <source>
        <strain evidence="2">Sse05_10M</strain>
    </source>
</reference>
<dbReference type="SMART" id="SM00108">
    <property type="entry name" value="B_lectin"/>
    <property type="match status" value="1"/>
</dbReference>
<dbReference type="EMBL" id="JAGKHQ010000003">
    <property type="protein sequence ID" value="KAG7520465.1"/>
    <property type="molecule type" value="Genomic_DNA"/>
</dbReference>
<gene>
    <name evidence="2" type="ORF">JOB18_030025</name>
</gene>
<dbReference type="Proteomes" id="UP000693946">
    <property type="component" value="Linkage Group LG11"/>
</dbReference>
<protein>
    <recommendedName>
        <fullName evidence="1">Bulb-type lectin domain-containing protein</fullName>
    </recommendedName>
</protein>
<evidence type="ECO:0000313" key="3">
    <source>
        <dbReference type="Proteomes" id="UP000693946"/>
    </source>
</evidence>
<sequence length="139" mass="15657">MDLKKFAADSLCSTPSIDECVGGRRTMNRNSLSTDQELRQGEYLMSLNGDYKAILQNDGNFVVYKWTPTWASATNTNDPLRLLLQPDNNLVIYNNKGPVWASGTHSNSQSQRMRLTMQNDGRLVLDKDGNEIWSVEGNK</sequence>
<dbReference type="AlphaFoldDB" id="A0AAV6SRK1"/>
<dbReference type="PROSITE" id="PS50927">
    <property type="entry name" value="BULB_LECTIN"/>
    <property type="match status" value="1"/>
</dbReference>
<accession>A0AAV6SRK1</accession>
<evidence type="ECO:0000259" key="1">
    <source>
        <dbReference type="PROSITE" id="PS50927"/>
    </source>
</evidence>
<name>A0AAV6SRK1_SOLSE</name>
<dbReference type="InterPro" id="IPR001480">
    <property type="entry name" value="Bulb-type_lectin_dom"/>
</dbReference>
<evidence type="ECO:0000313" key="2">
    <source>
        <dbReference type="EMBL" id="KAG7520465.1"/>
    </source>
</evidence>